<feature type="transmembrane region" description="Helical" evidence="1">
    <location>
        <begin position="38"/>
        <end position="62"/>
    </location>
</feature>
<keyword evidence="1" id="KW-0472">Membrane</keyword>
<dbReference type="EMBL" id="DVNE01000043">
    <property type="protein sequence ID" value="HIU61894.1"/>
    <property type="molecule type" value="Genomic_DNA"/>
</dbReference>
<organism evidence="2 3">
    <name type="scientific">Candidatus Coproplasma excrementigallinarum</name>
    <dbReference type="NCBI Taxonomy" id="2840747"/>
    <lineage>
        <taxon>Bacteria</taxon>
        <taxon>Bacillati</taxon>
        <taxon>Bacillota</taxon>
        <taxon>Clostridia</taxon>
        <taxon>Eubacteriales</taxon>
        <taxon>Candidatus Coproplasma</taxon>
    </lineage>
</organism>
<proteinExistence type="predicted"/>
<feature type="transmembrane region" description="Helical" evidence="1">
    <location>
        <begin position="69"/>
        <end position="90"/>
    </location>
</feature>
<protein>
    <submittedName>
        <fullName evidence="2">Uncharacterized protein</fullName>
    </submittedName>
</protein>
<evidence type="ECO:0000256" key="1">
    <source>
        <dbReference type="SAM" id="Phobius"/>
    </source>
</evidence>
<gene>
    <name evidence="2" type="ORF">IAB69_04530</name>
</gene>
<dbReference type="PROSITE" id="PS51257">
    <property type="entry name" value="PROKAR_LIPOPROTEIN"/>
    <property type="match status" value="1"/>
</dbReference>
<keyword evidence="1" id="KW-1133">Transmembrane helix</keyword>
<reference evidence="2" key="1">
    <citation type="submission" date="2020-10" db="EMBL/GenBank/DDBJ databases">
        <authorList>
            <person name="Gilroy R."/>
        </authorList>
    </citation>
    <scope>NUCLEOTIDE SEQUENCE</scope>
    <source>
        <strain evidence="2">CHK195-12923</strain>
    </source>
</reference>
<evidence type="ECO:0000313" key="3">
    <source>
        <dbReference type="Proteomes" id="UP000824110"/>
    </source>
</evidence>
<feature type="transmembrane region" description="Helical" evidence="1">
    <location>
        <begin position="110"/>
        <end position="133"/>
    </location>
</feature>
<keyword evidence="1" id="KW-0812">Transmembrane</keyword>
<feature type="transmembrane region" description="Helical" evidence="1">
    <location>
        <begin position="12"/>
        <end position="32"/>
    </location>
</feature>
<sequence length="144" mass="15461">MKKISMALTGGAMLFGIVALIVYGCTGVTVFSSQLSPGMFATAVIGLIIGAFSIVMIVTGLWPEVMARFLKLIIFICFLMWLMALLFYIASQVNYLASIFVGIDGTKFTAEFIIIVLFLLIAAGCTLAASIVCRPCAKEAANER</sequence>
<evidence type="ECO:0000313" key="2">
    <source>
        <dbReference type="EMBL" id="HIU61894.1"/>
    </source>
</evidence>
<dbReference type="Proteomes" id="UP000824110">
    <property type="component" value="Unassembled WGS sequence"/>
</dbReference>
<accession>A0A9D1SIN8</accession>
<reference evidence="2" key="2">
    <citation type="journal article" date="2021" name="PeerJ">
        <title>Extensive microbial diversity within the chicken gut microbiome revealed by metagenomics and culture.</title>
        <authorList>
            <person name="Gilroy R."/>
            <person name="Ravi A."/>
            <person name="Getino M."/>
            <person name="Pursley I."/>
            <person name="Horton D.L."/>
            <person name="Alikhan N.F."/>
            <person name="Baker D."/>
            <person name="Gharbi K."/>
            <person name="Hall N."/>
            <person name="Watson M."/>
            <person name="Adriaenssens E.M."/>
            <person name="Foster-Nyarko E."/>
            <person name="Jarju S."/>
            <person name="Secka A."/>
            <person name="Antonio M."/>
            <person name="Oren A."/>
            <person name="Chaudhuri R.R."/>
            <person name="La Ragione R."/>
            <person name="Hildebrand F."/>
            <person name="Pallen M.J."/>
        </authorList>
    </citation>
    <scope>NUCLEOTIDE SEQUENCE</scope>
    <source>
        <strain evidence="2">CHK195-12923</strain>
    </source>
</reference>
<comment type="caution">
    <text evidence="2">The sequence shown here is derived from an EMBL/GenBank/DDBJ whole genome shotgun (WGS) entry which is preliminary data.</text>
</comment>
<dbReference type="AlphaFoldDB" id="A0A9D1SIN8"/>
<name>A0A9D1SIN8_9FIRM</name>